<evidence type="ECO:0000313" key="1">
    <source>
        <dbReference type="EMBL" id="KZC07275.1"/>
    </source>
</evidence>
<dbReference type="STRING" id="178035.A0A154P5Q4"/>
<dbReference type="InterPro" id="IPR011990">
    <property type="entry name" value="TPR-like_helical_dom_sf"/>
</dbReference>
<dbReference type="InterPro" id="IPR019412">
    <property type="entry name" value="IML2/TPR_39"/>
</dbReference>
<dbReference type="SUPFAM" id="SSF48452">
    <property type="entry name" value="TPR-like"/>
    <property type="match status" value="1"/>
</dbReference>
<feature type="non-terminal residue" evidence="1">
    <location>
        <position position="508"/>
    </location>
</feature>
<dbReference type="GO" id="GO:0060271">
    <property type="term" value="P:cilium assembly"/>
    <property type="evidence" value="ECO:0007669"/>
    <property type="project" value="TreeGrafter"/>
</dbReference>
<gene>
    <name evidence="1" type="ORF">WN55_07686</name>
</gene>
<keyword evidence="2" id="KW-1185">Reference proteome</keyword>
<accession>A0A154P5Q4</accession>
<dbReference type="PANTHER" id="PTHR31859:SF1">
    <property type="entry name" value="TETRATRICOPEPTIDE REPEAT PROTEIN 39C"/>
    <property type="match status" value="1"/>
</dbReference>
<proteinExistence type="predicted"/>
<sequence length="508" mass="58171">MAKKSEDTQEWQIAREGISLHLNNKTEEAEALFSKYPNSFHVKAGRCFVLFMNALMTFEDDNLEQAMELLKDMERECARDIGWLKSMKSQVFRTEETGSDYVNRLERQIVLADAKFCRAILTLLQQELTGYVRGGWTLRKAWKVYQYAHSQIWQLYQHTFGRNFVAPTEISRLMSAVNFGYGIYQLCVSLLPHSLVKVSHLLGFEGDREASLAALKNARLSEDMRAPLATLSLLWYHTIVRPFFGLDGNNLRAGVNAAKQLLAECHPEFSNSALFLFFAGRIERLESNVAGALEAYKKAVEVSNQREVKLLCLHEMAWCYLIRFSYDKAYPSLSRLRYESRWSKSFYAYLGAVCCGAIGNFDDVTTTYQKIRYFAKGRSRETQLGLFIQHRAPKLVDQETGQPYTVLYYRLLVYELLYLWNAMLSCTSESLRRVLLECQGNRSDEPMVGLADLIEGAAHSYLGDREASIESYRNCLRRRSPSNDTCDQHISAFALYELGSALCITNVS</sequence>
<dbReference type="EMBL" id="KQ434823">
    <property type="protein sequence ID" value="KZC07275.1"/>
    <property type="molecule type" value="Genomic_DNA"/>
</dbReference>
<dbReference type="OrthoDB" id="2154985at2759"/>
<evidence type="ECO:0000313" key="2">
    <source>
        <dbReference type="Proteomes" id="UP000076502"/>
    </source>
</evidence>
<dbReference type="PANTHER" id="PTHR31859">
    <property type="entry name" value="TETRATRICOPEPTIDE REPEAT PROTEIN 39 FAMILY MEMBER"/>
    <property type="match status" value="1"/>
</dbReference>
<protein>
    <submittedName>
        <fullName evidence="1">Tetratricopeptide repeat protein 39C</fullName>
    </submittedName>
</protein>
<dbReference type="Proteomes" id="UP000076502">
    <property type="component" value="Unassembled WGS sequence"/>
</dbReference>
<dbReference type="Gene3D" id="1.25.40.10">
    <property type="entry name" value="Tetratricopeptide repeat domain"/>
    <property type="match status" value="1"/>
</dbReference>
<organism evidence="1 2">
    <name type="scientific">Dufourea novaeangliae</name>
    <name type="common">Sweat bee</name>
    <dbReference type="NCBI Taxonomy" id="178035"/>
    <lineage>
        <taxon>Eukaryota</taxon>
        <taxon>Metazoa</taxon>
        <taxon>Ecdysozoa</taxon>
        <taxon>Arthropoda</taxon>
        <taxon>Hexapoda</taxon>
        <taxon>Insecta</taxon>
        <taxon>Pterygota</taxon>
        <taxon>Neoptera</taxon>
        <taxon>Endopterygota</taxon>
        <taxon>Hymenoptera</taxon>
        <taxon>Apocrita</taxon>
        <taxon>Aculeata</taxon>
        <taxon>Apoidea</taxon>
        <taxon>Anthophila</taxon>
        <taxon>Halictidae</taxon>
        <taxon>Rophitinae</taxon>
        <taxon>Dufourea</taxon>
    </lineage>
</organism>
<reference evidence="1 2" key="1">
    <citation type="submission" date="2015-07" db="EMBL/GenBank/DDBJ databases">
        <title>The genome of Dufourea novaeangliae.</title>
        <authorList>
            <person name="Pan H."/>
            <person name="Kapheim K."/>
        </authorList>
    </citation>
    <scope>NUCLEOTIDE SEQUENCE [LARGE SCALE GENOMIC DNA]</scope>
    <source>
        <strain evidence="1">0120121106</strain>
        <tissue evidence="1">Whole body</tissue>
    </source>
</reference>
<dbReference type="AlphaFoldDB" id="A0A154P5Q4"/>
<dbReference type="Pfam" id="PF10300">
    <property type="entry name" value="Iml2-TPR_39"/>
    <property type="match status" value="1"/>
</dbReference>
<name>A0A154P5Q4_DUFNO</name>